<accession>A0A8C0AS87</accession>
<dbReference type="AlphaFoldDB" id="A0A8C0AS87"/>
<proteinExistence type="predicted"/>
<organism evidence="1 2">
    <name type="scientific">Buteo japonicus</name>
    <dbReference type="NCBI Taxonomy" id="224669"/>
    <lineage>
        <taxon>Eukaryota</taxon>
        <taxon>Metazoa</taxon>
        <taxon>Chordata</taxon>
        <taxon>Craniata</taxon>
        <taxon>Vertebrata</taxon>
        <taxon>Euteleostomi</taxon>
        <taxon>Archelosauria</taxon>
        <taxon>Archosauria</taxon>
        <taxon>Dinosauria</taxon>
        <taxon>Saurischia</taxon>
        <taxon>Theropoda</taxon>
        <taxon>Coelurosauria</taxon>
        <taxon>Aves</taxon>
        <taxon>Neognathae</taxon>
        <taxon>Neoaves</taxon>
        <taxon>Telluraves</taxon>
        <taxon>Accipitrimorphae</taxon>
        <taxon>Accipitriformes</taxon>
        <taxon>Accipitridae</taxon>
        <taxon>Accipitrinae</taxon>
        <taxon>Buteo</taxon>
    </lineage>
</organism>
<protein>
    <submittedName>
        <fullName evidence="1">Uncharacterized protein</fullName>
    </submittedName>
</protein>
<dbReference type="Ensembl" id="ENSBJAT00000006559.1">
    <property type="protein sequence ID" value="ENSBJAP00000006370.1"/>
    <property type="gene ID" value="ENSBJAG00000004562.1"/>
</dbReference>
<keyword evidence="2" id="KW-1185">Reference proteome</keyword>
<evidence type="ECO:0000313" key="2">
    <source>
        <dbReference type="Proteomes" id="UP000694555"/>
    </source>
</evidence>
<evidence type="ECO:0000313" key="1">
    <source>
        <dbReference type="Ensembl" id="ENSBJAP00000006370.1"/>
    </source>
</evidence>
<reference evidence="1" key="2">
    <citation type="submission" date="2025-09" db="UniProtKB">
        <authorList>
            <consortium name="Ensembl"/>
        </authorList>
    </citation>
    <scope>IDENTIFICATION</scope>
</reference>
<reference evidence="1" key="1">
    <citation type="submission" date="2025-08" db="UniProtKB">
        <authorList>
            <consortium name="Ensembl"/>
        </authorList>
    </citation>
    <scope>IDENTIFICATION</scope>
</reference>
<sequence length="116" mass="12481">MRREWEARGAWGEGTQVRSPGALTSPLPWAGLLLQEMTMAGLHELRFTEEKPLLRGQDAELVSLVTALAPAPARGVPGRGCLSGSLCVGGVCADTGYTCVPMCWYSVHVCADVCWY</sequence>
<name>A0A8C0AS87_9AVES</name>
<dbReference type="Proteomes" id="UP000694555">
    <property type="component" value="Unplaced"/>
</dbReference>